<evidence type="ECO:0000313" key="2">
    <source>
        <dbReference type="Proteomes" id="UP000277424"/>
    </source>
</evidence>
<dbReference type="SFLD" id="SFLDG01129">
    <property type="entry name" value="C1.5:_HAD__Beta-PGM__Phosphata"/>
    <property type="match status" value="1"/>
</dbReference>
<dbReference type="SUPFAM" id="SSF56784">
    <property type="entry name" value="HAD-like"/>
    <property type="match status" value="1"/>
</dbReference>
<dbReference type="SFLD" id="SFLDG01132">
    <property type="entry name" value="C1.5.3:_5'-Nucleotidase_Like"/>
    <property type="match status" value="1"/>
</dbReference>
<dbReference type="NCBIfam" id="TIGR01993">
    <property type="entry name" value="Pyr-5-nucltdase"/>
    <property type="match status" value="1"/>
</dbReference>
<dbReference type="Gene3D" id="3.40.50.1000">
    <property type="entry name" value="HAD superfamily/HAD-like"/>
    <property type="match status" value="1"/>
</dbReference>
<dbReference type="RefSeq" id="WP_121219516.1">
    <property type="nucleotide sequence ID" value="NZ_RBIG01000002.1"/>
</dbReference>
<keyword evidence="1" id="KW-0378">Hydrolase</keyword>
<evidence type="ECO:0000313" key="1">
    <source>
        <dbReference type="EMBL" id="RKQ70003.1"/>
    </source>
</evidence>
<organism evidence="1 2">
    <name type="scientific">Oceanibaculum indicum</name>
    <dbReference type="NCBI Taxonomy" id="526216"/>
    <lineage>
        <taxon>Bacteria</taxon>
        <taxon>Pseudomonadati</taxon>
        <taxon>Pseudomonadota</taxon>
        <taxon>Alphaproteobacteria</taxon>
        <taxon>Rhodospirillales</taxon>
        <taxon>Oceanibaculaceae</taxon>
        <taxon>Oceanibaculum</taxon>
    </lineage>
</organism>
<dbReference type="OrthoDB" id="9803141at2"/>
<dbReference type="GO" id="GO:0016787">
    <property type="term" value="F:hydrolase activity"/>
    <property type="evidence" value="ECO:0007669"/>
    <property type="project" value="UniProtKB-KW"/>
</dbReference>
<gene>
    <name evidence="1" type="ORF">BCL74_1939</name>
</gene>
<protein>
    <submittedName>
        <fullName evidence="1">Putative hydrolase of the HAD superfamily</fullName>
    </submittedName>
</protein>
<dbReference type="InterPro" id="IPR036412">
    <property type="entry name" value="HAD-like_sf"/>
</dbReference>
<dbReference type="EMBL" id="RBIG01000002">
    <property type="protein sequence ID" value="RKQ70003.1"/>
    <property type="molecule type" value="Genomic_DNA"/>
</dbReference>
<comment type="caution">
    <text evidence="1">The sequence shown here is derived from an EMBL/GenBank/DDBJ whole genome shotgun (WGS) entry which is preliminary data.</text>
</comment>
<accession>A0A420WGA1</accession>
<dbReference type="InterPro" id="IPR023214">
    <property type="entry name" value="HAD_sf"/>
</dbReference>
<dbReference type="PANTHER" id="PTHR12725">
    <property type="entry name" value="HALOACID DEHALOGENASE-LIKE HYDROLASE"/>
    <property type="match status" value="1"/>
</dbReference>
<sequence length="230" mass="25435">MNQTSTLSQIDHWVFDLDNTLYPASCNLFSQIDWRMTGFISETLKLPPEEARALQKAMFRKYGYTLRGLMLEHGVPPTDFLDYVHDIDYAPVPACSRLKAALEALPGEKLIFTNGTVRHAERVLERLGLDGFAGIFDIVAADYTPKPDPAPYDRFVKRHAVDPRRAAMVEDIARNLVPAAALGMTTVWVTGSPDWAKDGSEGDHIHHATDDLAGWLETLTAKAPDTPGGS</sequence>
<dbReference type="SFLD" id="SFLDS00003">
    <property type="entry name" value="Haloacid_Dehalogenase"/>
    <property type="match status" value="1"/>
</dbReference>
<reference evidence="1 2" key="1">
    <citation type="submission" date="2018-10" db="EMBL/GenBank/DDBJ databases">
        <title>Comparative analysis of microorganisms from saline springs in Andes Mountain Range, Colombia.</title>
        <authorList>
            <person name="Rubin E."/>
        </authorList>
    </citation>
    <scope>NUCLEOTIDE SEQUENCE [LARGE SCALE GENOMIC DNA]</scope>
    <source>
        <strain evidence="1 2">USBA 36</strain>
    </source>
</reference>
<dbReference type="Gene3D" id="1.10.150.450">
    <property type="match status" value="1"/>
</dbReference>
<dbReference type="AlphaFoldDB" id="A0A420WGA1"/>
<dbReference type="NCBIfam" id="TIGR01509">
    <property type="entry name" value="HAD-SF-IA-v3"/>
    <property type="match status" value="1"/>
</dbReference>
<dbReference type="Pfam" id="PF00702">
    <property type="entry name" value="Hydrolase"/>
    <property type="match status" value="1"/>
</dbReference>
<dbReference type="Proteomes" id="UP000277424">
    <property type="component" value="Unassembled WGS sequence"/>
</dbReference>
<dbReference type="InterPro" id="IPR010237">
    <property type="entry name" value="Pyr-5-nucltdase"/>
</dbReference>
<name>A0A420WGA1_9PROT</name>
<dbReference type="InterPro" id="IPR006439">
    <property type="entry name" value="HAD-SF_hydro_IA"/>
</dbReference>
<dbReference type="PANTHER" id="PTHR12725:SF117">
    <property type="entry name" value="HALOACID DEHALOGENASE-LIKE HYDROLASE"/>
    <property type="match status" value="1"/>
</dbReference>
<proteinExistence type="predicted"/>